<accession>X6NZC6</accession>
<protein>
    <submittedName>
        <fullName evidence="1">Uncharacterized protein</fullName>
    </submittedName>
</protein>
<gene>
    <name evidence="1" type="ORF">RFI_05928</name>
</gene>
<feature type="non-terminal residue" evidence="1">
    <location>
        <position position="159"/>
    </location>
</feature>
<dbReference type="AlphaFoldDB" id="X6NZC6"/>
<name>X6NZC6_RETFI</name>
<dbReference type="Proteomes" id="UP000023152">
    <property type="component" value="Unassembled WGS sequence"/>
</dbReference>
<organism evidence="1 2">
    <name type="scientific">Reticulomyxa filosa</name>
    <dbReference type="NCBI Taxonomy" id="46433"/>
    <lineage>
        <taxon>Eukaryota</taxon>
        <taxon>Sar</taxon>
        <taxon>Rhizaria</taxon>
        <taxon>Retaria</taxon>
        <taxon>Foraminifera</taxon>
        <taxon>Monothalamids</taxon>
        <taxon>Reticulomyxidae</taxon>
        <taxon>Reticulomyxa</taxon>
    </lineage>
</organism>
<reference evidence="1 2" key="1">
    <citation type="journal article" date="2013" name="Curr. Biol.">
        <title>The Genome of the Foraminiferan Reticulomyxa filosa.</title>
        <authorList>
            <person name="Glockner G."/>
            <person name="Hulsmann N."/>
            <person name="Schleicher M."/>
            <person name="Noegel A.A."/>
            <person name="Eichinger L."/>
            <person name="Gallinger C."/>
            <person name="Pawlowski J."/>
            <person name="Sierra R."/>
            <person name="Euteneuer U."/>
            <person name="Pillet L."/>
            <person name="Moustafa A."/>
            <person name="Platzer M."/>
            <person name="Groth M."/>
            <person name="Szafranski K."/>
            <person name="Schliwa M."/>
        </authorList>
    </citation>
    <scope>NUCLEOTIDE SEQUENCE [LARGE SCALE GENOMIC DNA]</scope>
</reference>
<keyword evidence="2" id="KW-1185">Reference proteome</keyword>
<comment type="caution">
    <text evidence="1">The sequence shown here is derived from an EMBL/GenBank/DDBJ whole genome shotgun (WGS) entry which is preliminary data.</text>
</comment>
<dbReference type="EMBL" id="ASPP01005086">
    <property type="protein sequence ID" value="ETO31194.1"/>
    <property type="molecule type" value="Genomic_DNA"/>
</dbReference>
<evidence type="ECO:0000313" key="1">
    <source>
        <dbReference type="EMBL" id="ETO31194.1"/>
    </source>
</evidence>
<sequence>MNNLLHQKKKQNKLKAFVNDDEYLLLLEAIFYVFCLVYDSKITLNARLLTGIRPIATTNTLKSVNCTQAYVFMNNLLEQLQELMRLKLEDYKKKKVHLLLLIFFFVCLVKKKKRGGGGTLNFENYRPRIERLAEKLELAEKEKVAFQYIVLFNIGIHFP</sequence>
<proteinExistence type="predicted"/>
<evidence type="ECO:0000313" key="2">
    <source>
        <dbReference type="Proteomes" id="UP000023152"/>
    </source>
</evidence>